<keyword evidence="3" id="KW-0408">Iron</keyword>
<keyword evidence="1" id="KW-0001">2Fe-2S</keyword>
<gene>
    <name evidence="9" type="ORF">AMELA_G00283580</name>
</gene>
<keyword evidence="10" id="KW-1185">Reference proteome</keyword>
<dbReference type="PANTHER" id="PTHR10293:SF16">
    <property type="entry name" value="GLUTAREDOXIN-RELATED PROTEIN 5, MITOCHONDRIAL"/>
    <property type="match status" value="1"/>
</dbReference>
<keyword evidence="2" id="KW-0479">Metal-binding</keyword>
<dbReference type="GO" id="GO:0051537">
    <property type="term" value="F:2 iron, 2 sulfur cluster binding"/>
    <property type="evidence" value="ECO:0007669"/>
    <property type="project" value="UniProtKB-KW"/>
</dbReference>
<dbReference type="InterPro" id="IPR002109">
    <property type="entry name" value="Glutaredoxin"/>
</dbReference>
<dbReference type="FunFam" id="3.40.30.10:FF:000005">
    <property type="entry name" value="Glutaredoxin 5"/>
    <property type="match status" value="1"/>
</dbReference>
<dbReference type="InterPro" id="IPR004480">
    <property type="entry name" value="Monothiol_GRX-rel"/>
</dbReference>
<evidence type="ECO:0000313" key="10">
    <source>
        <dbReference type="Proteomes" id="UP000593565"/>
    </source>
</evidence>
<dbReference type="PROSITE" id="PS51354">
    <property type="entry name" value="GLUTAREDOXIN_2"/>
    <property type="match status" value="1"/>
</dbReference>
<dbReference type="Pfam" id="PF00462">
    <property type="entry name" value="Glutaredoxin"/>
    <property type="match status" value="1"/>
</dbReference>
<dbReference type="AlphaFoldDB" id="A0A7J5ZKN4"/>
<evidence type="ECO:0000256" key="7">
    <source>
        <dbReference type="ARBA" id="ARBA00076083"/>
    </source>
</evidence>
<dbReference type="Proteomes" id="UP000593565">
    <property type="component" value="Unassembled WGS sequence"/>
</dbReference>
<evidence type="ECO:0000256" key="5">
    <source>
        <dbReference type="ARBA" id="ARBA00023284"/>
    </source>
</evidence>
<evidence type="ECO:0000259" key="8">
    <source>
        <dbReference type="Pfam" id="PF00462"/>
    </source>
</evidence>
<keyword evidence="4" id="KW-0411">Iron-sulfur</keyword>
<dbReference type="Gene3D" id="3.40.30.10">
    <property type="entry name" value="Glutaredoxin"/>
    <property type="match status" value="1"/>
</dbReference>
<sequence length="157" mass="17349">MSNILHSVLRQTARGVSSLAQRHSGRLGAAGARWMCSSSSEEVLKNMEQIVKKDKVVVFMKGTPAQPMCGFSNAVVQILRMHGVENYTAYNVLDNQELRQGVKTFSNWPTIPQVFFNGEFVGGCDILLQMHQSGDLVEELDKLGIRSALLDTHTPSN</sequence>
<accession>A0A7J5ZKN4</accession>
<evidence type="ECO:0000256" key="4">
    <source>
        <dbReference type="ARBA" id="ARBA00023014"/>
    </source>
</evidence>
<dbReference type="InterPro" id="IPR036249">
    <property type="entry name" value="Thioredoxin-like_sf"/>
</dbReference>
<proteinExistence type="predicted"/>
<feature type="domain" description="Glutaredoxin" evidence="8">
    <location>
        <begin position="56"/>
        <end position="121"/>
    </location>
</feature>
<name>A0A7J5ZKN4_AMEME</name>
<organism evidence="9 10">
    <name type="scientific">Ameiurus melas</name>
    <name type="common">Black bullhead</name>
    <name type="synonym">Silurus melas</name>
    <dbReference type="NCBI Taxonomy" id="219545"/>
    <lineage>
        <taxon>Eukaryota</taxon>
        <taxon>Metazoa</taxon>
        <taxon>Chordata</taxon>
        <taxon>Craniata</taxon>
        <taxon>Vertebrata</taxon>
        <taxon>Euteleostomi</taxon>
        <taxon>Actinopterygii</taxon>
        <taxon>Neopterygii</taxon>
        <taxon>Teleostei</taxon>
        <taxon>Ostariophysi</taxon>
        <taxon>Siluriformes</taxon>
        <taxon>Ictaluridae</taxon>
        <taxon>Ameiurus</taxon>
    </lineage>
</organism>
<evidence type="ECO:0000256" key="2">
    <source>
        <dbReference type="ARBA" id="ARBA00022723"/>
    </source>
</evidence>
<dbReference type="PANTHER" id="PTHR10293">
    <property type="entry name" value="GLUTAREDOXIN FAMILY MEMBER"/>
    <property type="match status" value="1"/>
</dbReference>
<keyword evidence="5" id="KW-0676">Redox-active center</keyword>
<evidence type="ECO:0000256" key="3">
    <source>
        <dbReference type="ARBA" id="ARBA00023004"/>
    </source>
</evidence>
<protein>
    <recommendedName>
        <fullName evidence="6">Glutaredoxin-related protein 5, mitochondrial</fullName>
    </recommendedName>
    <alternativeName>
        <fullName evidence="7">Monothiol glutaredoxin-5</fullName>
    </alternativeName>
</protein>
<dbReference type="SUPFAM" id="SSF52833">
    <property type="entry name" value="Thioredoxin-like"/>
    <property type="match status" value="1"/>
</dbReference>
<evidence type="ECO:0000256" key="6">
    <source>
        <dbReference type="ARBA" id="ARBA00067456"/>
    </source>
</evidence>
<dbReference type="EMBL" id="JAAGNN010000028">
    <property type="protein sequence ID" value="KAF4071224.1"/>
    <property type="molecule type" value="Genomic_DNA"/>
</dbReference>
<dbReference type="GO" id="GO:0005759">
    <property type="term" value="C:mitochondrial matrix"/>
    <property type="evidence" value="ECO:0007669"/>
    <property type="project" value="TreeGrafter"/>
</dbReference>
<dbReference type="NCBIfam" id="TIGR00365">
    <property type="entry name" value="Grx4 family monothiol glutaredoxin"/>
    <property type="match status" value="1"/>
</dbReference>
<comment type="caution">
    <text evidence="9">The sequence shown here is derived from an EMBL/GenBank/DDBJ whole genome shotgun (WGS) entry which is preliminary data.</text>
</comment>
<evidence type="ECO:0000256" key="1">
    <source>
        <dbReference type="ARBA" id="ARBA00022714"/>
    </source>
</evidence>
<dbReference type="OrthoDB" id="415696at2759"/>
<dbReference type="CDD" id="cd03028">
    <property type="entry name" value="GRX_PICOT_like"/>
    <property type="match status" value="1"/>
</dbReference>
<dbReference type="GO" id="GO:0046872">
    <property type="term" value="F:metal ion binding"/>
    <property type="evidence" value="ECO:0007669"/>
    <property type="project" value="UniProtKB-KW"/>
</dbReference>
<evidence type="ECO:0000313" key="9">
    <source>
        <dbReference type="EMBL" id="KAF4071224.1"/>
    </source>
</evidence>
<dbReference type="InterPro" id="IPR033658">
    <property type="entry name" value="GRX_PICOT-like"/>
</dbReference>
<reference evidence="9 10" key="1">
    <citation type="submission" date="2020-02" db="EMBL/GenBank/DDBJ databases">
        <title>A chromosome-scale genome assembly of the black bullhead catfish (Ameiurus melas).</title>
        <authorList>
            <person name="Wen M."/>
            <person name="Zham M."/>
            <person name="Cabau C."/>
            <person name="Klopp C."/>
            <person name="Donnadieu C."/>
            <person name="Roques C."/>
            <person name="Bouchez O."/>
            <person name="Lampietro C."/>
            <person name="Jouanno E."/>
            <person name="Herpin A."/>
            <person name="Louis A."/>
            <person name="Berthelot C."/>
            <person name="Parey E."/>
            <person name="Roest-Crollius H."/>
            <person name="Braasch I."/>
            <person name="Postlethwait J."/>
            <person name="Robinson-Rechavi M."/>
            <person name="Echchiki A."/>
            <person name="Begum T."/>
            <person name="Montfort J."/>
            <person name="Schartl M."/>
            <person name="Bobe J."/>
            <person name="Guiguen Y."/>
        </authorList>
    </citation>
    <scope>NUCLEOTIDE SEQUENCE [LARGE SCALE GENOMIC DNA]</scope>
    <source>
        <strain evidence="9">M_S1</strain>
        <tissue evidence="9">Blood</tissue>
    </source>
</reference>